<sequence length="153" mass="17506">MGNIQFQVHFQQEAQVIRQGKLTPRSNPDEWKTIVAGRSMDVKKLLKRPVVENSLYFIATWFIGDAVSHSNSTRHELDDLTKSMRQMTTVFEIFQQPSIGITCLVFRSKCSGGVKNLYVTSHILTQFEYFQKFEFGALPSILCMCIKTSYLTG</sequence>
<accession>F4R7W9</accession>
<dbReference type="HOGENOM" id="CLU_1713660_0_0_1"/>
<gene>
    <name evidence="1" type="ORF">MELLADRAFT_59548</name>
</gene>
<proteinExistence type="predicted"/>
<evidence type="ECO:0000313" key="1">
    <source>
        <dbReference type="EMBL" id="EGG11392.1"/>
    </source>
</evidence>
<name>F4R7W9_MELLP</name>
<organism evidence="2">
    <name type="scientific">Melampsora larici-populina (strain 98AG31 / pathotype 3-4-7)</name>
    <name type="common">Poplar leaf rust fungus</name>
    <dbReference type="NCBI Taxonomy" id="747676"/>
    <lineage>
        <taxon>Eukaryota</taxon>
        <taxon>Fungi</taxon>
        <taxon>Dikarya</taxon>
        <taxon>Basidiomycota</taxon>
        <taxon>Pucciniomycotina</taxon>
        <taxon>Pucciniomycetes</taxon>
        <taxon>Pucciniales</taxon>
        <taxon>Melampsoraceae</taxon>
        <taxon>Melampsora</taxon>
    </lineage>
</organism>
<dbReference type="EMBL" id="GL883092">
    <property type="protein sequence ID" value="EGG11392.1"/>
    <property type="molecule type" value="Genomic_DNA"/>
</dbReference>
<keyword evidence="2" id="KW-1185">Reference proteome</keyword>
<protein>
    <submittedName>
        <fullName evidence="1">Uncharacterized protein</fullName>
    </submittedName>
</protein>
<dbReference type="GeneID" id="18929375"/>
<dbReference type="Proteomes" id="UP000001072">
    <property type="component" value="Unassembled WGS sequence"/>
</dbReference>
<dbReference type="RefSeq" id="XP_007405027.1">
    <property type="nucleotide sequence ID" value="XM_007404965.1"/>
</dbReference>
<dbReference type="InParanoid" id="F4R7W9"/>
<evidence type="ECO:0000313" key="2">
    <source>
        <dbReference type="Proteomes" id="UP000001072"/>
    </source>
</evidence>
<reference evidence="2" key="1">
    <citation type="journal article" date="2011" name="Proc. Natl. Acad. Sci. U.S.A.">
        <title>Obligate biotrophy features unraveled by the genomic analysis of rust fungi.</title>
        <authorList>
            <person name="Duplessis S."/>
            <person name="Cuomo C.A."/>
            <person name="Lin Y.-C."/>
            <person name="Aerts A."/>
            <person name="Tisserant E."/>
            <person name="Veneault-Fourrey C."/>
            <person name="Joly D.L."/>
            <person name="Hacquard S."/>
            <person name="Amselem J."/>
            <person name="Cantarel B.L."/>
            <person name="Chiu R."/>
            <person name="Coutinho P.M."/>
            <person name="Feau N."/>
            <person name="Field M."/>
            <person name="Frey P."/>
            <person name="Gelhaye E."/>
            <person name="Goldberg J."/>
            <person name="Grabherr M.G."/>
            <person name="Kodira C.D."/>
            <person name="Kohler A."/>
            <person name="Kuees U."/>
            <person name="Lindquist E.A."/>
            <person name="Lucas S.M."/>
            <person name="Mago R."/>
            <person name="Mauceli E."/>
            <person name="Morin E."/>
            <person name="Murat C."/>
            <person name="Pangilinan J.L."/>
            <person name="Park R."/>
            <person name="Pearson M."/>
            <person name="Quesneville H."/>
            <person name="Rouhier N."/>
            <person name="Sakthikumar S."/>
            <person name="Salamov A.A."/>
            <person name="Schmutz J."/>
            <person name="Selles B."/>
            <person name="Shapiro H."/>
            <person name="Tanguay P."/>
            <person name="Tuskan G.A."/>
            <person name="Henrissat B."/>
            <person name="Van de Peer Y."/>
            <person name="Rouze P."/>
            <person name="Ellis J.G."/>
            <person name="Dodds P.N."/>
            <person name="Schein J.E."/>
            <person name="Zhong S."/>
            <person name="Hamelin R.C."/>
            <person name="Grigoriev I.V."/>
            <person name="Szabo L.J."/>
            <person name="Martin F."/>
        </authorList>
    </citation>
    <scope>NUCLEOTIDE SEQUENCE [LARGE SCALE GENOMIC DNA]</scope>
    <source>
        <strain evidence="2">98AG31 / pathotype 3-4-7</strain>
    </source>
</reference>
<dbReference type="AlphaFoldDB" id="F4R7W9"/>
<dbReference type="VEuPathDB" id="FungiDB:MELLADRAFT_59548"/>
<dbReference type="KEGG" id="mlr:MELLADRAFT_59548"/>